<dbReference type="PANTHER" id="PTHR37815:SF3">
    <property type="entry name" value="UPF0397 PROTEIN SPR0429"/>
    <property type="match status" value="1"/>
</dbReference>
<dbReference type="AlphaFoldDB" id="A0A497EQW1"/>
<evidence type="ECO:0000313" key="3">
    <source>
        <dbReference type="Proteomes" id="UP000272051"/>
    </source>
</evidence>
<evidence type="ECO:0000313" key="2">
    <source>
        <dbReference type="EMBL" id="RLE49617.1"/>
    </source>
</evidence>
<dbReference type="GO" id="GO:0016020">
    <property type="term" value="C:membrane"/>
    <property type="evidence" value="ECO:0007669"/>
    <property type="project" value="InterPro"/>
</dbReference>
<keyword evidence="1" id="KW-1133">Transmembrane helix</keyword>
<accession>A0A497EQW1</accession>
<protein>
    <recommendedName>
        <fullName evidence="4">ECF transporter S component</fullName>
    </recommendedName>
</protein>
<organism evidence="2 3">
    <name type="scientific">Thermoproteota archaeon</name>
    <dbReference type="NCBI Taxonomy" id="2056631"/>
    <lineage>
        <taxon>Archaea</taxon>
        <taxon>Thermoproteota</taxon>
    </lineage>
</organism>
<dbReference type="PANTHER" id="PTHR37815">
    <property type="entry name" value="UPF0397 PROTEIN BC_2624-RELATED"/>
    <property type="match status" value="1"/>
</dbReference>
<evidence type="ECO:0000256" key="1">
    <source>
        <dbReference type="SAM" id="Phobius"/>
    </source>
</evidence>
<dbReference type="Gene3D" id="1.10.1760.20">
    <property type="match status" value="1"/>
</dbReference>
<dbReference type="Proteomes" id="UP000272051">
    <property type="component" value="Unassembled WGS sequence"/>
</dbReference>
<comment type="caution">
    <text evidence="2">The sequence shown here is derived from an EMBL/GenBank/DDBJ whole genome shotgun (WGS) entry which is preliminary data.</text>
</comment>
<reference evidence="2 3" key="1">
    <citation type="submission" date="2018-06" db="EMBL/GenBank/DDBJ databases">
        <title>Extensive metabolic versatility and redundancy in microbially diverse, dynamic hydrothermal sediments.</title>
        <authorList>
            <person name="Dombrowski N."/>
            <person name="Teske A."/>
            <person name="Baker B.J."/>
        </authorList>
    </citation>
    <scope>NUCLEOTIDE SEQUENCE [LARGE SCALE GENOMIC DNA]</scope>
    <source>
        <strain evidence="2">B34_G17</strain>
    </source>
</reference>
<dbReference type="EMBL" id="QMQX01000202">
    <property type="protein sequence ID" value="RLE49617.1"/>
    <property type="molecule type" value="Genomic_DNA"/>
</dbReference>
<feature type="transmembrane region" description="Helical" evidence="1">
    <location>
        <begin position="69"/>
        <end position="98"/>
    </location>
</feature>
<dbReference type="Pfam" id="PF07155">
    <property type="entry name" value="ECF-ribofla_trS"/>
    <property type="match status" value="1"/>
</dbReference>
<sequence>MKLYISKPKSVLYKKNLKLSLGMVLLMYSREKVRKIVLTALFTALVAVATMSFSLYVPQTRGYFNIGETMVYTAAIVAGPFISSFAGGVGSMIADILLGYPLYAP</sequence>
<feature type="transmembrane region" description="Helical" evidence="1">
    <location>
        <begin position="36"/>
        <end position="57"/>
    </location>
</feature>
<keyword evidence="1" id="KW-0812">Transmembrane</keyword>
<keyword evidence="1" id="KW-0472">Membrane</keyword>
<gene>
    <name evidence="2" type="ORF">DRJ33_08080</name>
</gene>
<dbReference type="InterPro" id="IPR009825">
    <property type="entry name" value="ECF_substrate-spec-like"/>
</dbReference>
<evidence type="ECO:0008006" key="4">
    <source>
        <dbReference type="Google" id="ProtNLM"/>
    </source>
</evidence>
<proteinExistence type="predicted"/>
<name>A0A497EQW1_9CREN</name>
<feature type="non-terminal residue" evidence="2">
    <location>
        <position position="105"/>
    </location>
</feature>